<dbReference type="InterPro" id="IPR001646">
    <property type="entry name" value="5peptide_repeat"/>
</dbReference>
<dbReference type="Pfam" id="PF00805">
    <property type="entry name" value="Pentapeptide"/>
    <property type="match status" value="1"/>
</dbReference>
<dbReference type="RefSeq" id="WP_063242892.1">
    <property type="nucleotide sequence ID" value="NZ_LUKF01000003.1"/>
</dbReference>
<evidence type="ECO:0000313" key="2">
    <source>
        <dbReference type="Proteomes" id="UP000075391"/>
    </source>
</evidence>
<dbReference type="OrthoDB" id="5293581at2"/>
<name>A0A150WU26_BDEBC</name>
<dbReference type="AlphaFoldDB" id="A0A150WU26"/>
<protein>
    <recommendedName>
        <fullName evidence="3">Pentapeptide repeat-containing protein</fullName>
    </recommendedName>
</protein>
<reference evidence="1 2" key="1">
    <citation type="submission" date="2016-03" db="EMBL/GenBank/DDBJ databases">
        <authorList>
            <person name="Ploux O."/>
        </authorList>
    </citation>
    <scope>NUCLEOTIDE SEQUENCE [LARGE SCALE GENOMIC DNA]</scope>
    <source>
        <strain evidence="1 2">BER2</strain>
    </source>
</reference>
<sequence>MKRLAFYYSGLITFVGLLQLTHLGQRVFPPPKVNRLYFPSEEQVFTPAFPILNPGVQPLFPASEVILQERLYAPFVSLRETDLSNRNLSKAHLSFADLRGSKLLGTDLSQALLYGAQLEGALFDKNTRLPFSYETALALGMKEQL</sequence>
<dbReference type="Gene3D" id="2.160.20.80">
    <property type="entry name" value="E3 ubiquitin-protein ligase SopA"/>
    <property type="match status" value="1"/>
</dbReference>
<dbReference type="Proteomes" id="UP000075391">
    <property type="component" value="Unassembled WGS sequence"/>
</dbReference>
<organism evidence="1 2">
    <name type="scientific">Bdellovibrio bacteriovorus</name>
    <dbReference type="NCBI Taxonomy" id="959"/>
    <lineage>
        <taxon>Bacteria</taxon>
        <taxon>Pseudomonadati</taxon>
        <taxon>Bdellovibrionota</taxon>
        <taxon>Bdellovibrionia</taxon>
        <taxon>Bdellovibrionales</taxon>
        <taxon>Pseudobdellovibrionaceae</taxon>
        <taxon>Bdellovibrio</taxon>
    </lineage>
</organism>
<evidence type="ECO:0008006" key="3">
    <source>
        <dbReference type="Google" id="ProtNLM"/>
    </source>
</evidence>
<accession>A0A150WU26</accession>
<evidence type="ECO:0000313" key="1">
    <source>
        <dbReference type="EMBL" id="KYG69975.1"/>
    </source>
</evidence>
<comment type="caution">
    <text evidence="1">The sequence shown here is derived from an EMBL/GenBank/DDBJ whole genome shotgun (WGS) entry which is preliminary data.</text>
</comment>
<gene>
    <name evidence="1" type="ORF">AZI85_14835</name>
</gene>
<proteinExistence type="predicted"/>
<dbReference type="SUPFAM" id="SSF141571">
    <property type="entry name" value="Pentapeptide repeat-like"/>
    <property type="match status" value="1"/>
</dbReference>
<dbReference type="EMBL" id="LUKF01000003">
    <property type="protein sequence ID" value="KYG69975.1"/>
    <property type="molecule type" value="Genomic_DNA"/>
</dbReference>